<dbReference type="AlphaFoldDB" id="A0A6J4HDF8"/>
<sequence length="87" mass="10074">MSVEQLEAEILSLSPEERQRLAVWFEENRQKLLGDDADDLNEDQMTEVVRRRDMALAHPDLLEPWDGTIERARARLNEVRRSKASAG</sequence>
<accession>A0A6J4HDF8</accession>
<protein>
    <recommendedName>
        <fullName evidence="2">Addiction module component</fullName>
    </recommendedName>
</protein>
<dbReference type="EMBL" id="CADCTA010000039">
    <property type="protein sequence ID" value="CAA9221659.1"/>
    <property type="molecule type" value="Genomic_DNA"/>
</dbReference>
<evidence type="ECO:0000313" key="1">
    <source>
        <dbReference type="EMBL" id="CAA9221659.1"/>
    </source>
</evidence>
<organism evidence="1">
    <name type="scientific">uncultured Chthoniobacterales bacterium</name>
    <dbReference type="NCBI Taxonomy" id="1836801"/>
    <lineage>
        <taxon>Bacteria</taxon>
        <taxon>Pseudomonadati</taxon>
        <taxon>Verrucomicrobiota</taxon>
        <taxon>Spartobacteria</taxon>
        <taxon>Chthoniobacterales</taxon>
        <taxon>environmental samples</taxon>
    </lineage>
</organism>
<gene>
    <name evidence="1" type="ORF">AVDCRST_MAG42-552</name>
</gene>
<reference evidence="1" key="1">
    <citation type="submission" date="2020-02" db="EMBL/GenBank/DDBJ databases">
        <authorList>
            <person name="Meier V. D."/>
        </authorList>
    </citation>
    <scope>NUCLEOTIDE SEQUENCE</scope>
    <source>
        <strain evidence="1">AVDCRST_MAG42</strain>
    </source>
</reference>
<name>A0A6J4HDF8_9BACT</name>
<evidence type="ECO:0008006" key="2">
    <source>
        <dbReference type="Google" id="ProtNLM"/>
    </source>
</evidence>
<proteinExistence type="predicted"/>